<evidence type="ECO:0000313" key="1">
    <source>
        <dbReference type="EMBL" id="QNG50184.1"/>
    </source>
</evidence>
<protein>
    <submittedName>
        <fullName evidence="1">Uncharacterized protein</fullName>
    </submittedName>
</protein>
<keyword evidence="2" id="KW-1185">Reference proteome</keyword>
<dbReference type="Proteomes" id="UP000515728">
    <property type="component" value="Chromosome"/>
</dbReference>
<dbReference type="KEGG" id="ppel:H6H00_18170"/>
<dbReference type="EMBL" id="CP060131">
    <property type="protein sequence ID" value="QNG50184.1"/>
    <property type="molecule type" value="Genomic_DNA"/>
</dbReference>
<evidence type="ECO:0000313" key="2">
    <source>
        <dbReference type="Proteomes" id="UP000515728"/>
    </source>
</evidence>
<accession>A0A7G7MBM3</accession>
<name>A0A7G7MBM3_9PSEU</name>
<proteinExistence type="predicted"/>
<dbReference type="RefSeq" id="WP_185716946.1">
    <property type="nucleotide sequence ID" value="NZ_CP060131.1"/>
</dbReference>
<reference evidence="1 2" key="1">
    <citation type="submission" date="2020-08" db="EMBL/GenBank/DDBJ databases">
        <authorList>
            <person name="Mo P."/>
        </authorList>
    </citation>
    <scope>NUCLEOTIDE SEQUENCE [LARGE SCALE GENOMIC DNA]</scope>
    <source>
        <strain evidence="1 2">CGMCC 4.1532</strain>
    </source>
</reference>
<sequence>MEIVDVVAVVDSVTVSTVRAVAEAVHPPGVTRADLEAVVALLLDGLRESASAERIARRVEDQAPMFVQLGRFLRTPNGVFVVLGVLLTLAAFVRDVAADAAPEAPPSVIVEVEGPSSADVERIVEERLRELTESGGSLPGAGDGAPE</sequence>
<organism evidence="1 2">
    <name type="scientific">Pseudonocardia petroleophila</name>
    <dbReference type="NCBI Taxonomy" id="37331"/>
    <lineage>
        <taxon>Bacteria</taxon>
        <taxon>Bacillati</taxon>
        <taxon>Actinomycetota</taxon>
        <taxon>Actinomycetes</taxon>
        <taxon>Pseudonocardiales</taxon>
        <taxon>Pseudonocardiaceae</taxon>
        <taxon>Pseudonocardia</taxon>
    </lineage>
</organism>
<dbReference type="AlphaFoldDB" id="A0A7G7MBM3"/>
<gene>
    <name evidence="1" type="ORF">H6H00_18170</name>
</gene>